<reference evidence="3 4" key="1">
    <citation type="submission" date="2019-04" db="EMBL/GenBank/DDBJ databases">
        <title>Sphingomonas psychrotolerans sp. nov., isolated from soil in the Tianshan Mountains, Xinjiang, China.</title>
        <authorList>
            <person name="Luo Y."/>
            <person name="Sheng H."/>
        </authorList>
    </citation>
    <scope>NUCLEOTIDE SEQUENCE [LARGE SCALE GENOMIC DNA]</scope>
    <source>
        <strain evidence="3 4">KIS18-15</strain>
    </source>
</reference>
<dbReference type="PANTHER" id="PTHR13774">
    <property type="entry name" value="PHENAZINE BIOSYNTHESIS PROTEIN"/>
    <property type="match status" value="1"/>
</dbReference>
<evidence type="ECO:0000256" key="2">
    <source>
        <dbReference type="PIRSR" id="PIRSR016184-1"/>
    </source>
</evidence>
<organism evidence="3 4">
    <name type="scientific">Sphingomonas naasensis</name>
    <dbReference type="NCBI Taxonomy" id="1344951"/>
    <lineage>
        <taxon>Bacteria</taxon>
        <taxon>Pseudomonadati</taxon>
        <taxon>Pseudomonadota</taxon>
        <taxon>Alphaproteobacteria</taxon>
        <taxon>Sphingomonadales</taxon>
        <taxon>Sphingomonadaceae</taxon>
        <taxon>Sphingomonas</taxon>
    </lineage>
</organism>
<dbReference type="SUPFAM" id="SSF54506">
    <property type="entry name" value="Diaminopimelate epimerase-like"/>
    <property type="match status" value="1"/>
</dbReference>
<dbReference type="InterPro" id="IPR003719">
    <property type="entry name" value="Phenazine_PhzF-like"/>
</dbReference>
<protein>
    <submittedName>
        <fullName evidence="3">PhzF family phenazine biosynthesis protein</fullName>
    </submittedName>
</protein>
<dbReference type="NCBIfam" id="TIGR00654">
    <property type="entry name" value="PhzF_family"/>
    <property type="match status" value="1"/>
</dbReference>
<comment type="similarity">
    <text evidence="1">Belongs to the PhzF family.</text>
</comment>
<dbReference type="Proteomes" id="UP000309848">
    <property type="component" value="Unassembled WGS sequence"/>
</dbReference>
<dbReference type="Gene3D" id="3.10.310.10">
    <property type="entry name" value="Diaminopimelate Epimerase, Chain A, domain 1"/>
    <property type="match status" value="2"/>
</dbReference>
<feature type="active site" evidence="2">
    <location>
        <position position="49"/>
    </location>
</feature>
<dbReference type="GO" id="GO:0005737">
    <property type="term" value="C:cytoplasm"/>
    <property type="evidence" value="ECO:0007669"/>
    <property type="project" value="TreeGrafter"/>
</dbReference>
<dbReference type="EMBL" id="SRXU01000002">
    <property type="protein sequence ID" value="TGX44258.1"/>
    <property type="molecule type" value="Genomic_DNA"/>
</dbReference>
<dbReference type="PIRSF" id="PIRSF016184">
    <property type="entry name" value="PhzC_PhzF"/>
    <property type="match status" value="1"/>
</dbReference>
<evidence type="ECO:0000313" key="4">
    <source>
        <dbReference type="Proteomes" id="UP000309848"/>
    </source>
</evidence>
<dbReference type="Pfam" id="PF02567">
    <property type="entry name" value="PhzC-PhzF"/>
    <property type="match status" value="1"/>
</dbReference>
<accession>A0A4S1WLV6</accession>
<gene>
    <name evidence="3" type="ORF">E5A74_05505</name>
</gene>
<dbReference type="OrthoDB" id="9788221at2"/>
<evidence type="ECO:0000256" key="1">
    <source>
        <dbReference type="ARBA" id="ARBA00008270"/>
    </source>
</evidence>
<sequence length="297" mass="31323">MTTRSFPYVTLDVFTDTRFGGNPLAVFTAAEGLRDAEMQSLAAEMNYSETTFVLPPADPANTARVRIFHRTAEMPFAGHPNVGTGYVLAGLRPEAGDVLRFEEIAGLVEIRIARDATGNAVGAEIDAPQPLTVLGTLPVAAIAPCIGLVPADLVTTTHIPTRASVGVDFTLVEVTHDALARALPDIATYRRVAEAHLGAGDRLSIFLYARDGNSIRARMFSPLSGTWEDPATGSANATLAALLLSILGGDEARFDVTQGVEMGRPSTLRLRAWRAANGIRASVGGSCVPVLRGAATL</sequence>
<name>A0A4S1WLV6_9SPHN</name>
<comment type="caution">
    <text evidence="3">The sequence shown here is derived from an EMBL/GenBank/DDBJ whole genome shotgun (WGS) entry which is preliminary data.</text>
</comment>
<keyword evidence="4" id="KW-1185">Reference proteome</keyword>
<dbReference type="GO" id="GO:0016853">
    <property type="term" value="F:isomerase activity"/>
    <property type="evidence" value="ECO:0007669"/>
    <property type="project" value="TreeGrafter"/>
</dbReference>
<dbReference type="RefSeq" id="WP_135983273.1">
    <property type="nucleotide sequence ID" value="NZ_JAASQM010000002.1"/>
</dbReference>
<dbReference type="AlphaFoldDB" id="A0A4S1WLV6"/>
<evidence type="ECO:0000313" key="3">
    <source>
        <dbReference type="EMBL" id="TGX44258.1"/>
    </source>
</evidence>
<proteinExistence type="inferred from homology"/>
<dbReference type="PANTHER" id="PTHR13774:SF32">
    <property type="entry name" value="ANTISENSE-ENHANCING SEQUENCE 1"/>
    <property type="match status" value="1"/>
</dbReference>